<evidence type="ECO:0000313" key="1">
    <source>
        <dbReference type="EMBL" id="VEL36945.1"/>
    </source>
</evidence>
<gene>
    <name evidence="1" type="ORF">PXEA_LOCUS30385</name>
</gene>
<dbReference type="EMBL" id="CAAALY010253619">
    <property type="protein sequence ID" value="VEL36945.1"/>
    <property type="molecule type" value="Genomic_DNA"/>
</dbReference>
<reference evidence="1" key="1">
    <citation type="submission" date="2018-11" db="EMBL/GenBank/DDBJ databases">
        <authorList>
            <consortium name="Pathogen Informatics"/>
        </authorList>
    </citation>
    <scope>NUCLEOTIDE SEQUENCE</scope>
</reference>
<accession>A0A448XHI1</accession>
<sequence length="81" mass="9212">MATKPKLATKPETTYYKTSMDACCTVQEFASFEREKRNKSVHSLHVSRNWSRADPIRGLKMWPCGLQKGVRPRDDANVASP</sequence>
<dbReference type="Proteomes" id="UP000784294">
    <property type="component" value="Unassembled WGS sequence"/>
</dbReference>
<dbReference type="AlphaFoldDB" id="A0A448XHI1"/>
<organism evidence="1 2">
    <name type="scientific">Protopolystoma xenopodis</name>
    <dbReference type="NCBI Taxonomy" id="117903"/>
    <lineage>
        <taxon>Eukaryota</taxon>
        <taxon>Metazoa</taxon>
        <taxon>Spiralia</taxon>
        <taxon>Lophotrochozoa</taxon>
        <taxon>Platyhelminthes</taxon>
        <taxon>Monogenea</taxon>
        <taxon>Polyopisthocotylea</taxon>
        <taxon>Polystomatidea</taxon>
        <taxon>Polystomatidae</taxon>
        <taxon>Protopolystoma</taxon>
    </lineage>
</organism>
<comment type="caution">
    <text evidence="1">The sequence shown here is derived from an EMBL/GenBank/DDBJ whole genome shotgun (WGS) entry which is preliminary data.</text>
</comment>
<name>A0A448XHI1_9PLAT</name>
<protein>
    <submittedName>
        <fullName evidence="1">Uncharacterized protein</fullName>
    </submittedName>
</protein>
<keyword evidence="2" id="KW-1185">Reference proteome</keyword>
<proteinExistence type="predicted"/>
<evidence type="ECO:0000313" key="2">
    <source>
        <dbReference type="Proteomes" id="UP000784294"/>
    </source>
</evidence>